<dbReference type="Proteomes" id="UP000308652">
    <property type="component" value="Unassembled WGS sequence"/>
</dbReference>
<accession>A0A5C3LPW4</accession>
<evidence type="ECO:0000313" key="1">
    <source>
        <dbReference type="EMBL" id="TFK34855.1"/>
    </source>
</evidence>
<keyword evidence="2" id="KW-1185">Reference proteome</keyword>
<gene>
    <name evidence="1" type="ORF">BDQ12DRAFT_332090</name>
</gene>
<dbReference type="EMBL" id="ML213627">
    <property type="protein sequence ID" value="TFK34855.1"/>
    <property type="molecule type" value="Genomic_DNA"/>
</dbReference>
<organism evidence="1 2">
    <name type="scientific">Crucibulum laeve</name>
    <dbReference type="NCBI Taxonomy" id="68775"/>
    <lineage>
        <taxon>Eukaryota</taxon>
        <taxon>Fungi</taxon>
        <taxon>Dikarya</taxon>
        <taxon>Basidiomycota</taxon>
        <taxon>Agaricomycotina</taxon>
        <taxon>Agaricomycetes</taxon>
        <taxon>Agaricomycetidae</taxon>
        <taxon>Agaricales</taxon>
        <taxon>Agaricineae</taxon>
        <taxon>Nidulariaceae</taxon>
        <taxon>Crucibulum</taxon>
    </lineage>
</organism>
<sequence length="138" mass="14763">MFTSEAERWSNLSLIYNVRRARNKESIDGLLSRNLTYALRGMAEGDCRLARVGAVTPFSGLNCFNALTTAASGALGIAAEETAATKSARTTRVRRAVYILTTVGGCPARMLDAAELSVLDAFPPGFIMSFQALSSHGK</sequence>
<reference evidence="1 2" key="1">
    <citation type="journal article" date="2019" name="Nat. Ecol. Evol.">
        <title>Megaphylogeny resolves global patterns of mushroom evolution.</title>
        <authorList>
            <person name="Varga T."/>
            <person name="Krizsan K."/>
            <person name="Foldi C."/>
            <person name="Dima B."/>
            <person name="Sanchez-Garcia M."/>
            <person name="Sanchez-Ramirez S."/>
            <person name="Szollosi G.J."/>
            <person name="Szarkandi J.G."/>
            <person name="Papp V."/>
            <person name="Albert L."/>
            <person name="Andreopoulos W."/>
            <person name="Angelini C."/>
            <person name="Antonin V."/>
            <person name="Barry K.W."/>
            <person name="Bougher N.L."/>
            <person name="Buchanan P."/>
            <person name="Buyck B."/>
            <person name="Bense V."/>
            <person name="Catcheside P."/>
            <person name="Chovatia M."/>
            <person name="Cooper J."/>
            <person name="Damon W."/>
            <person name="Desjardin D."/>
            <person name="Finy P."/>
            <person name="Geml J."/>
            <person name="Haridas S."/>
            <person name="Hughes K."/>
            <person name="Justo A."/>
            <person name="Karasinski D."/>
            <person name="Kautmanova I."/>
            <person name="Kiss B."/>
            <person name="Kocsube S."/>
            <person name="Kotiranta H."/>
            <person name="LaButti K.M."/>
            <person name="Lechner B.E."/>
            <person name="Liimatainen K."/>
            <person name="Lipzen A."/>
            <person name="Lukacs Z."/>
            <person name="Mihaltcheva S."/>
            <person name="Morgado L.N."/>
            <person name="Niskanen T."/>
            <person name="Noordeloos M.E."/>
            <person name="Ohm R.A."/>
            <person name="Ortiz-Santana B."/>
            <person name="Ovrebo C."/>
            <person name="Racz N."/>
            <person name="Riley R."/>
            <person name="Savchenko A."/>
            <person name="Shiryaev A."/>
            <person name="Soop K."/>
            <person name="Spirin V."/>
            <person name="Szebenyi C."/>
            <person name="Tomsovsky M."/>
            <person name="Tulloss R.E."/>
            <person name="Uehling J."/>
            <person name="Grigoriev I.V."/>
            <person name="Vagvolgyi C."/>
            <person name="Papp T."/>
            <person name="Martin F.M."/>
            <person name="Miettinen O."/>
            <person name="Hibbett D.S."/>
            <person name="Nagy L.G."/>
        </authorList>
    </citation>
    <scope>NUCLEOTIDE SEQUENCE [LARGE SCALE GENOMIC DNA]</scope>
    <source>
        <strain evidence="1 2">CBS 166.37</strain>
    </source>
</reference>
<evidence type="ECO:0000313" key="2">
    <source>
        <dbReference type="Proteomes" id="UP000308652"/>
    </source>
</evidence>
<proteinExistence type="predicted"/>
<name>A0A5C3LPW4_9AGAR</name>
<protein>
    <submittedName>
        <fullName evidence="1">Uncharacterized protein</fullName>
    </submittedName>
</protein>
<dbReference type="AlphaFoldDB" id="A0A5C3LPW4"/>